<organism evidence="3 4">
    <name type="scientific">Caballeronia hypogeia</name>
    <dbReference type="NCBI Taxonomy" id="1777140"/>
    <lineage>
        <taxon>Bacteria</taxon>
        <taxon>Pseudomonadati</taxon>
        <taxon>Pseudomonadota</taxon>
        <taxon>Betaproteobacteria</taxon>
        <taxon>Burkholderiales</taxon>
        <taxon>Burkholderiaceae</taxon>
        <taxon>Caballeronia</taxon>
    </lineage>
</organism>
<evidence type="ECO:0000256" key="1">
    <source>
        <dbReference type="SAM" id="MobiDB-lite"/>
    </source>
</evidence>
<dbReference type="OrthoDB" id="9131026at2"/>
<reference evidence="3" key="1">
    <citation type="submission" date="2016-01" db="EMBL/GenBank/DDBJ databases">
        <authorList>
            <person name="Peeters C."/>
        </authorList>
    </citation>
    <scope>NUCLEOTIDE SEQUENCE</scope>
    <source>
        <strain evidence="3">LMG 29322</strain>
    </source>
</reference>
<evidence type="ECO:0000313" key="3">
    <source>
        <dbReference type="EMBL" id="SAK52341.1"/>
    </source>
</evidence>
<dbReference type="Pfam" id="PF12773">
    <property type="entry name" value="DZR"/>
    <property type="match status" value="1"/>
</dbReference>
<protein>
    <submittedName>
        <fullName evidence="3">Guanylate cyclase</fullName>
    </submittedName>
</protein>
<feature type="compositionally biased region" description="Basic and acidic residues" evidence="1">
    <location>
        <begin position="36"/>
        <end position="49"/>
    </location>
</feature>
<dbReference type="InterPro" id="IPR025874">
    <property type="entry name" value="DZR"/>
</dbReference>
<feature type="region of interest" description="Disordered" evidence="1">
    <location>
        <begin position="8"/>
        <end position="52"/>
    </location>
</feature>
<evidence type="ECO:0000259" key="2">
    <source>
        <dbReference type="Pfam" id="PF12773"/>
    </source>
</evidence>
<dbReference type="EMBL" id="FCOA02000004">
    <property type="protein sequence ID" value="SAK52341.1"/>
    <property type="molecule type" value="Genomic_DNA"/>
</dbReference>
<evidence type="ECO:0000313" key="4">
    <source>
        <dbReference type="Proteomes" id="UP000054851"/>
    </source>
</evidence>
<dbReference type="AlphaFoldDB" id="A0A158A3E2"/>
<feature type="compositionally biased region" description="Basic residues" evidence="1">
    <location>
        <begin position="22"/>
        <end position="35"/>
    </location>
</feature>
<name>A0A158A3E2_9BURK</name>
<gene>
    <name evidence="3" type="ORF">AWB79_01868</name>
</gene>
<keyword evidence="4" id="KW-1185">Reference proteome</keyword>
<accession>A0A158A3E2</accession>
<feature type="domain" description="DZANK-type" evidence="2">
    <location>
        <begin position="64"/>
        <end position="108"/>
    </location>
</feature>
<dbReference type="Proteomes" id="UP000054851">
    <property type="component" value="Unassembled WGS sequence"/>
</dbReference>
<sequence length="113" mass="12259">MGFLRKLFTNGHGDGHGGGHGGGHHGRRGKVRHERYRADDHDSHEEWWGRHPGSIPPLPPDVVCPQCRKSNPPGTRACRQCEANLVTVTCARCASRVDPGAAFCGRCGNPLSE</sequence>
<dbReference type="STRING" id="1777140.AWB79_01868"/>
<comment type="caution">
    <text evidence="3">The sequence shown here is derived from an EMBL/GenBank/DDBJ whole genome shotgun (WGS) entry which is preliminary data.</text>
</comment>
<dbReference type="RefSeq" id="WP_074169345.1">
    <property type="nucleotide sequence ID" value="NZ_FCOA02000004.1"/>
</dbReference>
<proteinExistence type="predicted"/>